<sequence>MINIEAIAYDLIMAMACLKNLLVNQAKLVLVVEK</sequence>
<proteinExistence type="predicted"/>
<gene>
    <name evidence="1" type="ORF">ICMP_492</name>
</gene>
<dbReference type="AlphaFoldDB" id="C5WDD7"/>
<dbReference type="KEGG" id="icp:ICMP_492"/>
<evidence type="ECO:0000313" key="2">
    <source>
        <dbReference type="Proteomes" id="UP000061704"/>
    </source>
</evidence>
<keyword evidence="2" id="KW-1185">Reference proteome</keyword>
<name>C5WDD7_9ENTR</name>
<accession>C5WDD7</accession>
<dbReference type="Proteomes" id="UP000061704">
    <property type="component" value="Chromosome"/>
</dbReference>
<evidence type="ECO:0000313" key="1">
    <source>
        <dbReference type="EMBL" id="BAH83343.1"/>
    </source>
</evidence>
<protein>
    <submittedName>
        <fullName evidence="1">Uncharacterized protein</fullName>
    </submittedName>
</protein>
<reference evidence="1 2" key="1">
    <citation type="journal article" date="2011" name="Genome Biol. Evol.">
        <title>Reductive evolution of bacterial genome in insect gut environment.</title>
        <authorList>
            <person name="Nikoh N."/>
            <person name="Hosokawa T."/>
            <person name="Ohshima K."/>
            <person name="Hattori M."/>
            <person name="Fukatsu T."/>
        </authorList>
    </citation>
    <scope>NUCLEOTIDE SEQUENCE [LARGE SCALE GENOMIC DNA]</scope>
    <source>
        <strain evidence="1 2">Mpkobe</strain>
    </source>
</reference>
<organism evidence="1 2">
    <name type="scientific">Candidatus Ishikawaella capsulata Mpkobe</name>
    <dbReference type="NCBI Taxonomy" id="476281"/>
    <lineage>
        <taxon>Bacteria</taxon>
        <taxon>Pseudomonadati</taxon>
        <taxon>Pseudomonadota</taxon>
        <taxon>Gammaproteobacteria</taxon>
        <taxon>Enterobacterales</taxon>
        <taxon>Enterobacteriaceae</taxon>
        <taxon>Candidatus Ishikawella</taxon>
    </lineage>
</organism>
<dbReference type="HOGENOM" id="CLU_3372743_0_0_6"/>
<dbReference type="EMBL" id="AP010872">
    <property type="protein sequence ID" value="BAH83343.1"/>
    <property type="molecule type" value="Genomic_DNA"/>
</dbReference>